<accession>A0AAW1NX06</accession>
<dbReference type="AlphaFoldDB" id="A0AAW1NX06"/>
<name>A0AAW1NX06_9CHLO</name>
<dbReference type="Gene3D" id="3.80.10.10">
    <property type="entry name" value="Ribonuclease Inhibitor"/>
    <property type="match status" value="3"/>
</dbReference>
<comment type="subcellular location">
    <subcellularLocation>
        <location evidence="1">Cytoplasm</location>
        <location evidence="1">Cytoskeleton</location>
        <location evidence="1">Cilium axoneme</location>
    </subcellularLocation>
</comment>
<dbReference type="SUPFAM" id="SSF52047">
    <property type="entry name" value="RNI-like"/>
    <property type="match status" value="1"/>
</dbReference>
<dbReference type="GO" id="GO:0019005">
    <property type="term" value="C:SCF ubiquitin ligase complex"/>
    <property type="evidence" value="ECO:0007669"/>
    <property type="project" value="TreeGrafter"/>
</dbReference>
<evidence type="ECO:0008006" key="4">
    <source>
        <dbReference type="Google" id="ProtNLM"/>
    </source>
</evidence>
<dbReference type="PANTHER" id="PTHR13318:SF190">
    <property type="entry name" value="PARTNER OF PAIRED, ISOFORM B"/>
    <property type="match status" value="1"/>
</dbReference>
<keyword evidence="3" id="KW-1185">Reference proteome</keyword>
<gene>
    <name evidence="2" type="ORF">WJX73_001609</name>
</gene>
<evidence type="ECO:0000256" key="1">
    <source>
        <dbReference type="ARBA" id="ARBA00004430"/>
    </source>
</evidence>
<evidence type="ECO:0000313" key="3">
    <source>
        <dbReference type="Proteomes" id="UP001465755"/>
    </source>
</evidence>
<organism evidence="2 3">
    <name type="scientific">Symbiochloris irregularis</name>
    <dbReference type="NCBI Taxonomy" id="706552"/>
    <lineage>
        <taxon>Eukaryota</taxon>
        <taxon>Viridiplantae</taxon>
        <taxon>Chlorophyta</taxon>
        <taxon>core chlorophytes</taxon>
        <taxon>Trebouxiophyceae</taxon>
        <taxon>Trebouxiales</taxon>
        <taxon>Trebouxiaceae</taxon>
        <taxon>Symbiochloris</taxon>
    </lineage>
</organism>
<sequence length="355" mass="38854">MRLTCRAWRAALDPFITAIQPRRLEGSDISTTVTRFLGLESLSLTALALVSCMKLQPAAGFAIASLTRLQKLSVPDFALHIRCTYQECQPCAAKLAMIRHLTGLRDLNLSSHNHVTEQMFDSLRYLTQLTRLHVPGRDGEDNFHQLLMTRAYSGANMAHIHQLLQALTNLRHLDLSELGERLMSTALVGVGTCTQLTWLNLESNRTIDDSCIAYLGGCLELVHLDISSTQVSGAGLAALSNVTKLQHLDLSGTAVGDEIAMTSFLPQQRFLRSLSLAQCRISDAGLPALSGLTNLRSLSLAYAIEITTAGVLNHVLPLTRHSLSKLRLNGCRLSPEVRKSADCCILSGIPSAFRW</sequence>
<dbReference type="InterPro" id="IPR001611">
    <property type="entry name" value="Leu-rich_rpt"/>
</dbReference>
<comment type="caution">
    <text evidence="2">The sequence shown here is derived from an EMBL/GenBank/DDBJ whole genome shotgun (WGS) entry which is preliminary data.</text>
</comment>
<dbReference type="PANTHER" id="PTHR13318">
    <property type="entry name" value="PARTNER OF PAIRED, ISOFORM B-RELATED"/>
    <property type="match status" value="1"/>
</dbReference>
<dbReference type="GO" id="GO:0005930">
    <property type="term" value="C:axoneme"/>
    <property type="evidence" value="ECO:0007669"/>
    <property type="project" value="UniProtKB-SubCell"/>
</dbReference>
<dbReference type="Proteomes" id="UP001465755">
    <property type="component" value="Unassembled WGS sequence"/>
</dbReference>
<protein>
    <recommendedName>
        <fullName evidence="4">Receptor-type protein kinase</fullName>
    </recommendedName>
</protein>
<dbReference type="InterPro" id="IPR032675">
    <property type="entry name" value="LRR_dom_sf"/>
</dbReference>
<dbReference type="Pfam" id="PF13516">
    <property type="entry name" value="LRR_6"/>
    <property type="match status" value="3"/>
</dbReference>
<reference evidence="2 3" key="1">
    <citation type="journal article" date="2024" name="Nat. Commun.">
        <title>Phylogenomics reveals the evolutionary origins of lichenization in chlorophyte algae.</title>
        <authorList>
            <person name="Puginier C."/>
            <person name="Libourel C."/>
            <person name="Otte J."/>
            <person name="Skaloud P."/>
            <person name="Haon M."/>
            <person name="Grisel S."/>
            <person name="Petersen M."/>
            <person name="Berrin J.G."/>
            <person name="Delaux P.M."/>
            <person name="Dal Grande F."/>
            <person name="Keller J."/>
        </authorList>
    </citation>
    <scope>NUCLEOTIDE SEQUENCE [LARGE SCALE GENOMIC DNA]</scope>
    <source>
        <strain evidence="2 3">SAG 2036</strain>
    </source>
</reference>
<dbReference type="EMBL" id="JALJOQ010000071">
    <property type="protein sequence ID" value="KAK9802555.1"/>
    <property type="molecule type" value="Genomic_DNA"/>
</dbReference>
<evidence type="ECO:0000313" key="2">
    <source>
        <dbReference type="EMBL" id="KAK9802555.1"/>
    </source>
</evidence>
<dbReference type="GO" id="GO:0031146">
    <property type="term" value="P:SCF-dependent proteasomal ubiquitin-dependent protein catabolic process"/>
    <property type="evidence" value="ECO:0007669"/>
    <property type="project" value="TreeGrafter"/>
</dbReference>
<proteinExistence type="predicted"/>